<dbReference type="Proteomes" id="UP000030758">
    <property type="component" value="Unassembled WGS sequence"/>
</dbReference>
<protein>
    <recommendedName>
        <fullName evidence="7">G-protein coupled receptors family 1 profile domain-containing protein</fullName>
    </recommendedName>
</protein>
<dbReference type="CDD" id="cd14978">
    <property type="entry name" value="7tmA_FMRFamide_R-like"/>
    <property type="match status" value="1"/>
</dbReference>
<dbReference type="GO" id="GO:0008528">
    <property type="term" value="F:G protein-coupled peptide receptor activity"/>
    <property type="evidence" value="ECO:0007669"/>
    <property type="project" value="InterPro"/>
</dbReference>
<keyword evidence="2 6" id="KW-0812">Transmembrane</keyword>
<dbReference type="InterPro" id="IPR000276">
    <property type="entry name" value="GPCR_Rhodpsn"/>
</dbReference>
<evidence type="ECO:0000313" key="10">
    <source>
        <dbReference type="Proteomes" id="UP000030764"/>
    </source>
</evidence>
<dbReference type="PANTHER" id="PTHR46895">
    <property type="entry name" value="PROTEIN CBG20548-RELATED"/>
    <property type="match status" value="1"/>
</dbReference>
<dbReference type="Gene3D" id="1.20.1070.10">
    <property type="entry name" value="Rhodopsin 7-helix transmembrane proteins"/>
    <property type="match status" value="1"/>
</dbReference>
<evidence type="ECO:0000313" key="9">
    <source>
        <dbReference type="EMBL" id="KFD68704.1"/>
    </source>
</evidence>
<gene>
    <name evidence="8" type="ORF">M513_03720</name>
    <name evidence="9" type="ORF">M514_03720</name>
</gene>
<keyword evidence="3 6" id="KW-1133">Transmembrane helix</keyword>
<evidence type="ECO:0000256" key="1">
    <source>
        <dbReference type="ARBA" id="ARBA00004370"/>
    </source>
</evidence>
<feature type="transmembrane region" description="Helical" evidence="6">
    <location>
        <begin position="246"/>
        <end position="272"/>
    </location>
</feature>
<dbReference type="PRINTS" id="PR00237">
    <property type="entry name" value="GPCRRHODOPSN"/>
</dbReference>
<dbReference type="Pfam" id="PF10324">
    <property type="entry name" value="7TM_GPCR_Srw"/>
    <property type="match status" value="1"/>
</dbReference>
<evidence type="ECO:0000256" key="4">
    <source>
        <dbReference type="ARBA" id="ARBA00023136"/>
    </source>
</evidence>
<comment type="subcellular location">
    <subcellularLocation>
        <location evidence="1">Membrane</location>
    </subcellularLocation>
</comment>
<proteinExistence type="predicted"/>
<evidence type="ECO:0000256" key="2">
    <source>
        <dbReference type="ARBA" id="ARBA00022692"/>
    </source>
</evidence>
<feature type="transmembrane region" description="Helical" evidence="6">
    <location>
        <begin position="201"/>
        <end position="225"/>
    </location>
</feature>
<evidence type="ECO:0000256" key="6">
    <source>
        <dbReference type="SAM" id="Phobius"/>
    </source>
</evidence>
<reference evidence="9 10" key="1">
    <citation type="journal article" date="2014" name="Nat. Genet.">
        <title>Genome and transcriptome of the porcine whipworm Trichuris suis.</title>
        <authorList>
            <person name="Jex A.R."/>
            <person name="Nejsum P."/>
            <person name="Schwarz E.M."/>
            <person name="Hu L."/>
            <person name="Young N.D."/>
            <person name="Hall R.S."/>
            <person name="Korhonen P.K."/>
            <person name="Liao S."/>
            <person name="Thamsborg S."/>
            <person name="Xia J."/>
            <person name="Xu P."/>
            <person name="Wang S."/>
            <person name="Scheerlinck J.P."/>
            <person name="Hofmann A."/>
            <person name="Sternberg P.W."/>
            <person name="Wang J."/>
            <person name="Gasser R.B."/>
        </authorList>
    </citation>
    <scope>NUCLEOTIDE SEQUENCE [LARGE SCALE GENOMIC DNA]</scope>
    <source>
        <strain evidence="9">DCEP-RM93F</strain>
        <strain evidence="8">DCEP-RM93M</strain>
    </source>
</reference>
<dbReference type="EMBL" id="KL367502">
    <property type="protein sequence ID" value="KFD68704.1"/>
    <property type="molecule type" value="Genomic_DNA"/>
</dbReference>
<organism evidence="9">
    <name type="scientific">Trichuris suis</name>
    <name type="common">pig whipworm</name>
    <dbReference type="NCBI Taxonomy" id="68888"/>
    <lineage>
        <taxon>Eukaryota</taxon>
        <taxon>Metazoa</taxon>
        <taxon>Ecdysozoa</taxon>
        <taxon>Nematoda</taxon>
        <taxon>Enoplea</taxon>
        <taxon>Dorylaimia</taxon>
        <taxon>Trichinellida</taxon>
        <taxon>Trichuridae</taxon>
        <taxon>Trichuris</taxon>
    </lineage>
</organism>
<dbReference type="Proteomes" id="UP000030764">
    <property type="component" value="Unassembled WGS sequence"/>
</dbReference>
<evidence type="ECO:0000259" key="7">
    <source>
        <dbReference type="PROSITE" id="PS50262"/>
    </source>
</evidence>
<evidence type="ECO:0000313" key="8">
    <source>
        <dbReference type="EMBL" id="KFD55380.1"/>
    </source>
</evidence>
<accession>A0A085NGV8</accession>
<dbReference type="GO" id="GO:0016020">
    <property type="term" value="C:membrane"/>
    <property type="evidence" value="ECO:0007669"/>
    <property type="project" value="UniProtKB-SubCell"/>
</dbReference>
<keyword evidence="4 6" id="KW-0472">Membrane</keyword>
<feature type="transmembrane region" description="Helical" evidence="6">
    <location>
        <begin position="284"/>
        <end position="310"/>
    </location>
</feature>
<feature type="transmembrane region" description="Helical" evidence="6">
    <location>
        <begin position="54"/>
        <end position="75"/>
    </location>
</feature>
<feature type="transmembrane region" description="Helical" evidence="6">
    <location>
        <begin position="95"/>
        <end position="117"/>
    </location>
</feature>
<evidence type="ECO:0000256" key="3">
    <source>
        <dbReference type="ARBA" id="ARBA00022989"/>
    </source>
</evidence>
<dbReference type="InterPro" id="IPR019427">
    <property type="entry name" value="7TM_GPCR_serpentine_rcpt_Srw"/>
</dbReference>
<dbReference type="AlphaFoldDB" id="A0A085NGV8"/>
<feature type="transmembrane region" description="Helical" evidence="6">
    <location>
        <begin position="138"/>
        <end position="158"/>
    </location>
</feature>
<feature type="transmembrane region" description="Helical" evidence="6">
    <location>
        <begin position="18"/>
        <end position="42"/>
    </location>
</feature>
<evidence type="ECO:0000256" key="5">
    <source>
        <dbReference type="SAM" id="MobiDB-lite"/>
    </source>
</evidence>
<name>A0A085NGV8_9BILA</name>
<feature type="region of interest" description="Disordered" evidence="5">
    <location>
        <begin position="334"/>
        <end position="354"/>
    </location>
</feature>
<sequence length="390" mass="44734">MSCEEESYLPQVSQATMIIGRFIFPFVFIMGVIGNILILLALRAAAVSSKASYFLIAMAVADLCFFFCVLPNHIISFPSLALQRSYIAFYVRSKMTFTAMANWFSVASIWLAIAVTFERLLVIRKPLHAKLFFRKWHFAVLIGLIYAISLLVVAYNFFWFYPTEITITTNCNNTLTIWTLRAVNRTVQPALYEYVSTSLKVIPHITLTIPLFMLTVLNSALFYYLRKAHKMSLTITGVNQPKTVELRVALVVVSIIGTFLVCQIPSGILYIWDAMQKQNRRPMWFYTAVSVSNILVVFGKAFNFVVYCASSSSFRKKVQRLLLLRTMSKHLRGNSYRHRQSNNTMSSQLDTEHDSMLQEKVQRNRVGNLLEMKELHAPASQQVERPNPWQ</sequence>
<dbReference type="SUPFAM" id="SSF81321">
    <property type="entry name" value="Family A G protein-coupled receptor-like"/>
    <property type="match status" value="1"/>
</dbReference>
<dbReference type="InterPro" id="IPR017452">
    <property type="entry name" value="GPCR_Rhodpsn_7TM"/>
</dbReference>
<keyword evidence="10" id="KW-1185">Reference proteome</keyword>
<dbReference type="PROSITE" id="PS50262">
    <property type="entry name" value="G_PROTEIN_RECEP_F1_2"/>
    <property type="match status" value="1"/>
</dbReference>
<feature type="domain" description="G-protein coupled receptors family 1 profile" evidence="7">
    <location>
        <begin position="34"/>
        <end position="307"/>
    </location>
</feature>
<dbReference type="EMBL" id="KL363200">
    <property type="protein sequence ID" value="KFD55380.1"/>
    <property type="molecule type" value="Genomic_DNA"/>
</dbReference>